<keyword evidence="2" id="KW-0238">DNA-binding</keyword>
<keyword evidence="1" id="KW-0805">Transcription regulation</keyword>
<evidence type="ECO:0000256" key="1">
    <source>
        <dbReference type="ARBA" id="ARBA00023015"/>
    </source>
</evidence>
<dbReference type="InterPro" id="IPR001471">
    <property type="entry name" value="AP2/ERF_dom"/>
</dbReference>
<dbReference type="Gene3D" id="1.20.5.2050">
    <property type="match status" value="1"/>
</dbReference>
<evidence type="ECO:0000259" key="4">
    <source>
        <dbReference type="Pfam" id="PF00847"/>
    </source>
</evidence>
<dbReference type="AlphaFoldDB" id="A0A6C0IV57"/>
<dbReference type="GO" id="GO:0003700">
    <property type="term" value="F:DNA-binding transcription factor activity"/>
    <property type="evidence" value="ECO:0007669"/>
    <property type="project" value="InterPro"/>
</dbReference>
<feature type="domain" description="AP2/ERF" evidence="4">
    <location>
        <begin position="31"/>
        <end position="77"/>
    </location>
</feature>
<evidence type="ECO:0000313" key="5">
    <source>
        <dbReference type="EMBL" id="QHT96335.1"/>
    </source>
</evidence>
<organism evidence="5">
    <name type="scientific">viral metagenome</name>
    <dbReference type="NCBI Taxonomy" id="1070528"/>
    <lineage>
        <taxon>unclassified sequences</taxon>
        <taxon>metagenomes</taxon>
        <taxon>organismal metagenomes</taxon>
    </lineage>
</organism>
<protein>
    <recommendedName>
        <fullName evidence="4">AP2/ERF domain-containing protein</fullName>
    </recommendedName>
</protein>
<sequence length="88" mass="10536">MVNLRKTTPKLNNNNRSSPKKCKEYEFHELGVRYLHRDEAWQARIKQNGKEYTKSFSIKKYGYEESKHMAMDARKEFNIQFSCTNTIV</sequence>
<dbReference type="GO" id="GO:0003677">
    <property type="term" value="F:DNA binding"/>
    <property type="evidence" value="ECO:0007669"/>
    <property type="project" value="UniProtKB-KW"/>
</dbReference>
<evidence type="ECO:0000256" key="3">
    <source>
        <dbReference type="ARBA" id="ARBA00023163"/>
    </source>
</evidence>
<evidence type="ECO:0000256" key="2">
    <source>
        <dbReference type="ARBA" id="ARBA00023125"/>
    </source>
</evidence>
<keyword evidence="3" id="KW-0804">Transcription</keyword>
<accession>A0A6C0IV57</accession>
<proteinExistence type="predicted"/>
<dbReference type="EMBL" id="MN740255">
    <property type="protein sequence ID" value="QHT96335.1"/>
    <property type="molecule type" value="Genomic_DNA"/>
</dbReference>
<name>A0A6C0IV57_9ZZZZ</name>
<dbReference type="Pfam" id="PF00847">
    <property type="entry name" value="AP2"/>
    <property type="match status" value="1"/>
</dbReference>
<reference evidence="5" key="1">
    <citation type="journal article" date="2020" name="Nature">
        <title>Giant virus diversity and host interactions through global metagenomics.</title>
        <authorList>
            <person name="Schulz F."/>
            <person name="Roux S."/>
            <person name="Paez-Espino D."/>
            <person name="Jungbluth S."/>
            <person name="Walsh D.A."/>
            <person name="Denef V.J."/>
            <person name="McMahon K.D."/>
            <person name="Konstantinidis K.T."/>
            <person name="Eloe-Fadrosh E.A."/>
            <person name="Kyrpides N.C."/>
            <person name="Woyke T."/>
        </authorList>
    </citation>
    <scope>NUCLEOTIDE SEQUENCE</scope>
    <source>
        <strain evidence="5">GVMAG-M-3300024302-11</strain>
    </source>
</reference>